<dbReference type="EMBL" id="BAAALT010000022">
    <property type="protein sequence ID" value="GAA1790225.1"/>
    <property type="molecule type" value="Genomic_DNA"/>
</dbReference>
<protein>
    <recommendedName>
        <fullName evidence="3">SUKH-4 immunity protein of toxin-antitoxin system</fullName>
    </recommendedName>
</protein>
<keyword evidence="2" id="KW-1185">Reference proteome</keyword>
<sequence>MELGYTLVHETMMLTTGARDLGVGYFDTGPSSKIDRPTSCETGSDAVGNQHAKVTYSFEYGDAESRGRGKQVRGEYLRFVMGQLTELYAAVRALWADAELLFPAPGVLAGLMLSPGTNATLRQIGMPREMGGGVMFGAREPMLLESSTGSRYLRLGVGAHGQCDICIELATERVVCPFTNGEDSGPVGFYVNRDVTTFLDYLQSMETYFRVLEDGDEDLIVSERDRVRAHLRSIDELALGPTAWWTGYVEEMDMV</sequence>
<name>A0ABP4XSV0_9ACTN</name>
<evidence type="ECO:0008006" key="3">
    <source>
        <dbReference type="Google" id="ProtNLM"/>
    </source>
</evidence>
<evidence type="ECO:0000313" key="1">
    <source>
        <dbReference type="EMBL" id="GAA1790225.1"/>
    </source>
</evidence>
<dbReference type="RefSeq" id="WP_344126786.1">
    <property type="nucleotide sequence ID" value="NZ_BAAALT010000022.1"/>
</dbReference>
<comment type="caution">
    <text evidence="1">The sequence shown here is derived from an EMBL/GenBank/DDBJ whole genome shotgun (WGS) entry which is preliminary data.</text>
</comment>
<dbReference type="InterPro" id="IPR025851">
    <property type="entry name" value="SUKH-4"/>
</dbReference>
<dbReference type="Pfam" id="PF14435">
    <property type="entry name" value="SUKH-4"/>
    <property type="match status" value="1"/>
</dbReference>
<organism evidence="1 2">
    <name type="scientific">Luedemannella flava</name>
    <dbReference type="NCBI Taxonomy" id="349316"/>
    <lineage>
        <taxon>Bacteria</taxon>
        <taxon>Bacillati</taxon>
        <taxon>Actinomycetota</taxon>
        <taxon>Actinomycetes</taxon>
        <taxon>Micromonosporales</taxon>
        <taxon>Micromonosporaceae</taxon>
        <taxon>Luedemannella</taxon>
    </lineage>
</organism>
<proteinExistence type="predicted"/>
<evidence type="ECO:0000313" key="2">
    <source>
        <dbReference type="Proteomes" id="UP001500218"/>
    </source>
</evidence>
<accession>A0ABP4XSV0</accession>
<dbReference type="Proteomes" id="UP001500218">
    <property type="component" value="Unassembled WGS sequence"/>
</dbReference>
<reference evidence="2" key="1">
    <citation type="journal article" date="2019" name="Int. J. Syst. Evol. Microbiol.">
        <title>The Global Catalogue of Microorganisms (GCM) 10K type strain sequencing project: providing services to taxonomists for standard genome sequencing and annotation.</title>
        <authorList>
            <consortium name="The Broad Institute Genomics Platform"/>
            <consortium name="The Broad Institute Genome Sequencing Center for Infectious Disease"/>
            <person name="Wu L."/>
            <person name="Ma J."/>
        </authorList>
    </citation>
    <scope>NUCLEOTIDE SEQUENCE [LARGE SCALE GENOMIC DNA]</scope>
    <source>
        <strain evidence="2">JCM 13250</strain>
    </source>
</reference>
<gene>
    <name evidence="1" type="ORF">GCM10009682_10330</name>
</gene>